<sequence length="256" mass="28777">MCQVNMCTASVQGGEFRGIFQDAGSTWLQQHQKLYGDVLVEIAGRLSGSEVRRPEILSLWDWDDTLFPTSHMEGMGWVHAAVQEMSHEVASYFQELDRLISTILGKAMQHGRVVIVTNAGEGWVQLSSSRYLPRVSALLEWRQVEVVSAREKYYRDHPNFPCQWKVRAFSDELYRARDAHIGSVLVMGDSVSDQYAAHRAVAASGILARNSSLKFVKFAERPTAAHLIKQLTIVDSTFDQIVQHPHSFDVNVVATS</sequence>
<dbReference type="PANTHER" id="PTHR38899:SF1">
    <property type="entry name" value="PROTEIN KINASE"/>
    <property type="match status" value="1"/>
</dbReference>
<evidence type="ECO:0000313" key="1">
    <source>
        <dbReference type="EMBL" id="CAD9230768.1"/>
    </source>
</evidence>
<gene>
    <name evidence="1" type="ORF">CCAE0312_LOCUS2822</name>
</gene>
<organism evidence="1">
    <name type="scientific">Compsopogon caeruleus</name>
    <dbReference type="NCBI Taxonomy" id="31354"/>
    <lineage>
        <taxon>Eukaryota</taxon>
        <taxon>Rhodophyta</taxon>
        <taxon>Compsopogonophyceae</taxon>
        <taxon>Compsopogonales</taxon>
        <taxon>Compsopogonaceae</taxon>
        <taxon>Compsopogon</taxon>
    </lineage>
</organism>
<accession>A0A7S1TB99</accession>
<dbReference type="AlphaFoldDB" id="A0A7S1TB99"/>
<reference evidence="1" key="1">
    <citation type="submission" date="2021-01" db="EMBL/GenBank/DDBJ databases">
        <authorList>
            <person name="Corre E."/>
            <person name="Pelletier E."/>
            <person name="Niang G."/>
            <person name="Scheremetjew M."/>
            <person name="Finn R."/>
            <person name="Kale V."/>
            <person name="Holt S."/>
            <person name="Cochrane G."/>
            <person name="Meng A."/>
            <person name="Brown T."/>
            <person name="Cohen L."/>
        </authorList>
    </citation>
    <scope>NUCLEOTIDE SEQUENCE</scope>
    <source>
        <strain evidence="1">SAG 36.94</strain>
    </source>
</reference>
<dbReference type="PANTHER" id="PTHR38899">
    <property type="entry name" value="DOMAIN OOKINETE PROTEIN, PUTATIVE-RELATED"/>
    <property type="match status" value="1"/>
</dbReference>
<name>A0A7S1TB99_9RHOD</name>
<dbReference type="EMBL" id="HBGH01005235">
    <property type="protein sequence ID" value="CAD9230768.1"/>
    <property type="molecule type" value="Transcribed_RNA"/>
</dbReference>
<proteinExistence type="predicted"/>
<protein>
    <submittedName>
        <fullName evidence="1">Uncharacterized protein</fullName>
    </submittedName>
</protein>